<reference evidence="1" key="1">
    <citation type="submission" date="2020-12" db="EMBL/GenBank/DDBJ databases">
        <title>Oil enriched cultivation method for isolating marine PHA-producing bacteria.</title>
        <authorList>
            <person name="Zheng W."/>
            <person name="Yu S."/>
            <person name="Huang Y."/>
        </authorList>
    </citation>
    <scope>NUCLEOTIDE SEQUENCE</scope>
    <source>
        <strain evidence="1">SY-2-12</strain>
    </source>
</reference>
<proteinExistence type="predicted"/>
<comment type="caution">
    <text evidence="1">The sequence shown here is derived from an EMBL/GenBank/DDBJ whole genome shotgun (WGS) entry which is preliminary data.</text>
</comment>
<dbReference type="EMBL" id="JAEKJZ010000004">
    <property type="protein sequence ID" value="MBN9672419.1"/>
    <property type="molecule type" value="Genomic_DNA"/>
</dbReference>
<gene>
    <name evidence="1" type="ORF">JF539_18845</name>
</gene>
<evidence type="ECO:0000313" key="2">
    <source>
        <dbReference type="Proteomes" id="UP000664096"/>
    </source>
</evidence>
<dbReference type="RefSeq" id="WP_207142261.1">
    <property type="nucleotide sequence ID" value="NZ_JAEKJZ010000004.1"/>
</dbReference>
<organism evidence="1 2">
    <name type="scientific">Roseibium aggregatum</name>
    <dbReference type="NCBI Taxonomy" id="187304"/>
    <lineage>
        <taxon>Bacteria</taxon>
        <taxon>Pseudomonadati</taxon>
        <taxon>Pseudomonadota</taxon>
        <taxon>Alphaproteobacteria</taxon>
        <taxon>Hyphomicrobiales</taxon>
        <taxon>Stappiaceae</taxon>
        <taxon>Roseibium</taxon>
    </lineage>
</organism>
<evidence type="ECO:0000313" key="1">
    <source>
        <dbReference type="EMBL" id="MBN9672419.1"/>
    </source>
</evidence>
<dbReference type="Proteomes" id="UP000664096">
    <property type="component" value="Unassembled WGS sequence"/>
</dbReference>
<dbReference type="InterPro" id="IPR021848">
    <property type="entry name" value="HODM_asu-like"/>
</dbReference>
<protein>
    <submittedName>
        <fullName evidence="1">DUF3445 domain-containing protein</fullName>
    </submittedName>
</protein>
<dbReference type="Pfam" id="PF11927">
    <property type="entry name" value="HODM_asu-like"/>
    <property type="match status" value="1"/>
</dbReference>
<accession>A0A939J647</accession>
<name>A0A939J647_9HYPH</name>
<sequence>MDVKTAPPFLHTPYDGSSQPFSVGLKPIGEDVLLEPDRFLDPYLHEKQDLLSQKRDAVFGAEPGTEDAQAEVLSLILDNLDRYHGDRYRIGPDSVEIPEAGLKIPLQGEPALLTASMLVQEDLVLMRAGPDGYRLVAASLCFPSSWSLTEKFGRSMTGIHDNVPGFNGARMGNMVARLFENLKPGQLVCRYNWSLYADPGLHHPKPKRIRAEIHAGLLARLFMRVERQTLQRLPGSGDLLFTIKVHHDPLAPLAKHEDRARLASGLREQLLALDEDQLAYKGIAQMRDDLARSLETIID</sequence>
<dbReference type="AlphaFoldDB" id="A0A939J647"/>